<proteinExistence type="predicted"/>
<sequence>TKLRERLNQAHLAARETLKIRAEDMKRRYDSKAMRPKFEEGDKVWLHNPRRLKGRNPKLQCPWDGPYIVMKRINDVVYRIRSTGGALRVVHADRLTRYCGVEPKGREGEV</sequence>
<organism evidence="2">
    <name type="scientific">Lygus hesperus</name>
    <name type="common">Western plant bug</name>
    <dbReference type="NCBI Taxonomy" id="30085"/>
    <lineage>
        <taxon>Eukaryota</taxon>
        <taxon>Metazoa</taxon>
        <taxon>Ecdysozoa</taxon>
        <taxon>Arthropoda</taxon>
        <taxon>Hexapoda</taxon>
        <taxon>Insecta</taxon>
        <taxon>Pterygota</taxon>
        <taxon>Neoptera</taxon>
        <taxon>Paraneoptera</taxon>
        <taxon>Hemiptera</taxon>
        <taxon>Heteroptera</taxon>
        <taxon>Panheteroptera</taxon>
        <taxon>Cimicomorpha</taxon>
        <taxon>Miridae</taxon>
        <taxon>Mirini</taxon>
        <taxon>Lygus</taxon>
    </lineage>
</organism>
<gene>
    <name evidence="2" type="ORF">CM83_11284</name>
</gene>
<protein>
    <recommendedName>
        <fullName evidence="1">Integrase p58-like C-terminal domain-containing protein</fullName>
    </recommendedName>
</protein>
<dbReference type="AlphaFoldDB" id="A0A0A9WQD5"/>
<evidence type="ECO:0000259" key="1">
    <source>
        <dbReference type="Pfam" id="PF22938"/>
    </source>
</evidence>
<dbReference type="EMBL" id="GBHO01033998">
    <property type="protein sequence ID" value="JAG09606.1"/>
    <property type="molecule type" value="Transcribed_RNA"/>
</dbReference>
<reference evidence="2" key="1">
    <citation type="journal article" date="2014" name="PLoS ONE">
        <title>Transcriptome-Based Identification of ABC Transporters in the Western Tarnished Plant Bug Lygus hesperus.</title>
        <authorList>
            <person name="Hull J.J."/>
            <person name="Chaney K."/>
            <person name="Geib S.M."/>
            <person name="Fabrick J.A."/>
            <person name="Brent C.S."/>
            <person name="Walsh D."/>
            <person name="Lavine L.C."/>
        </authorList>
    </citation>
    <scope>NUCLEOTIDE SEQUENCE</scope>
</reference>
<dbReference type="InterPro" id="IPR054465">
    <property type="entry name" value="Integrase_p58-like_C"/>
</dbReference>
<feature type="domain" description="Integrase p58-like C-terminal" evidence="1">
    <location>
        <begin position="65"/>
        <end position="96"/>
    </location>
</feature>
<name>A0A0A9WQD5_LYGHE</name>
<dbReference type="Pfam" id="PF22938">
    <property type="entry name" value="Integrase_p58_C"/>
    <property type="match status" value="1"/>
</dbReference>
<feature type="non-terminal residue" evidence="2">
    <location>
        <position position="1"/>
    </location>
</feature>
<evidence type="ECO:0000313" key="2">
    <source>
        <dbReference type="EMBL" id="JAG09606.1"/>
    </source>
</evidence>
<accession>A0A0A9WQD5</accession>
<reference evidence="2" key="2">
    <citation type="submission" date="2014-07" db="EMBL/GenBank/DDBJ databases">
        <authorList>
            <person name="Hull J."/>
        </authorList>
    </citation>
    <scope>NUCLEOTIDE SEQUENCE</scope>
</reference>